<dbReference type="KEGG" id="hhy:Halhy_6195"/>
<evidence type="ECO:0000313" key="3">
    <source>
        <dbReference type="Proteomes" id="UP000008461"/>
    </source>
</evidence>
<reference key="2">
    <citation type="submission" date="2011-04" db="EMBL/GenBank/DDBJ databases">
        <title>Complete sequence of chromosome of Haliscomenobacter hydrossis DSM 1100.</title>
        <authorList>
            <consortium name="US DOE Joint Genome Institute (JGI-PGF)"/>
            <person name="Lucas S."/>
            <person name="Han J."/>
            <person name="Lapidus A."/>
            <person name="Bruce D."/>
            <person name="Goodwin L."/>
            <person name="Pitluck S."/>
            <person name="Peters L."/>
            <person name="Kyrpides N."/>
            <person name="Mavromatis K."/>
            <person name="Ivanova N."/>
            <person name="Ovchinnikova G."/>
            <person name="Pagani I."/>
            <person name="Daligault H."/>
            <person name="Detter J.C."/>
            <person name="Han C."/>
            <person name="Land M."/>
            <person name="Hauser L."/>
            <person name="Markowitz V."/>
            <person name="Cheng J.-F."/>
            <person name="Hugenholtz P."/>
            <person name="Woyke T."/>
            <person name="Wu D."/>
            <person name="Verbarg S."/>
            <person name="Frueling A."/>
            <person name="Brambilla E."/>
            <person name="Klenk H.-P."/>
            <person name="Eisen J.A."/>
        </authorList>
    </citation>
    <scope>NUCLEOTIDE SEQUENCE</scope>
    <source>
        <strain>DSM 1100</strain>
    </source>
</reference>
<proteinExistence type="predicted"/>
<dbReference type="EMBL" id="CP002691">
    <property type="protein sequence ID" value="AEE54016.1"/>
    <property type="molecule type" value="Genomic_DNA"/>
</dbReference>
<reference evidence="2 3" key="1">
    <citation type="journal article" date="2011" name="Stand. Genomic Sci.">
        <title>Complete genome sequence of Haliscomenobacter hydrossis type strain (O).</title>
        <authorList>
            <consortium name="US DOE Joint Genome Institute (JGI-PGF)"/>
            <person name="Daligault H."/>
            <person name="Lapidus A."/>
            <person name="Zeytun A."/>
            <person name="Nolan M."/>
            <person name="Lucas S."/>
            <person name="Del Rio T.G."/>
            <person name="Tice H."/>
            <person name="Cheng J.F."/>
            <person name="Tapia R."/>
            <person name="Han C."/>
            <person name="Goodwin L."/>
            <person name="Pitluck S."/>
            <person name="Liolios K."/>
            <person name="Pagani I."/>
            <person name="Ivanova N."/>
            <person name="Huntemann M."/>
            <person name="Mavromatis K."/>
            <person name="Mikhailova N."/>
            <person name="Pati A."/>
            <person name="Chen A."/>
            <person name="Palaniappan K."/>
            <person name="Land M."/>
            <person name="Hauser L."/>
            <person name="Brambilla E.M."/>
            <person name="Rohde M."/>
            <person name="Verbarg S."/>
            <person name="Goker M."/>
            <person name="Bristow J."/>
            <person name="Eisen J.A."/>
            <person name="Markowitz V."/>
            <person name="Hugenholtz P."/>
            <person name="Kyrpides N.C."/>
            <person name="Klenk H.P."/>
            <person name="Woyke T."/>
        </authorList>
    </citation>
    <scope>NUCLEOTIDE SEQUENCE [LARGE SCALE GENOMIC DNA]</scope>
    <source>
        <strain evidence="3">ATCC 27775 / DSM 1100 / LMG 10767 / O</strain>
    </source>
</reference>
<dbReference type="HOGENOM" id="CLU_1466279_0_0_10"/>
<dbReference type="AlphaFoldDB" id="F4L4V4"/>
<keyword evidence="1" id="KW-0732">Signal</keyword>
<dbReference type="STRING" id="760192.Halhy_6195"/>
<accession>F4L4V4</accession>
<dbReference type="Proteomes" id="UP000008461">
    <property type="component" value="Chromosome"/>
</dbReference>
<name>F4L4V4_HALH1</name>
<keyword evidence="3" id="KW-1185">Reference proteome</keyword>
<dbReference type="OrthoDB" id="1430009at2"/>
<organism evidence="2 3">
    <name type="scientific">Haliscomenobacter hydrossis (strain ATCC 27775 / DSM 1100 / LMG 10767 / O)</name>
    <dbReference type="NCBI Taxonomy" id="760192"/>
    <lineage>
        <taxon>Bacteria</taxon>
        <taxon>Pseudomonadati</taxon>
        <taxon>Bacteroidota</taxon>
        <taxon>Saprospiria</taxon>
        <taxon>Saprospirales</taxon>
        <taxon>Haliscomenobacteraceae</taxon>
        <taxon>Haliscomenobacter</taxon>
    </lineage>
</organism>
<protein>
    <submittedName>
        <fullName evidence="2">Uncharacterized protein</fullName>
    </submittedName>
</protein>
<gene>
    <name evidence="2" type="ordered locus">Halhy_6195</name>
</gene>
<feature type="chain" id="PRO_5003312529" evidence="1">
    <location>
        <begin position="22"/>
        <end position="184"/>
    </location>
</feature>
<feature type="signal peptide" evidence="1">
    <location>
        <begin position="1"/>
        <end position="21"/>
    </location>
</feature>
<evidence type="ECO:0000313" key="2">
    <source>
        <dbReference type="EMBL" id="AEE54016.1"/>
    </source>
</evidence>
<sequence>MTRSFIICCCLLFCLPLLLSAQEGKSPIWLKLQPNEAFTVAGNLSEGKKMEDLSWAWNSAIACFPQTQVQKFTGNHVLYALDLPSFSEMEIWLVPEDKNANFSIYAYEVGKVANNTTVPNLSSCIRCEVDHKWDYKKRGVTQDHTRRVKDILAINNPYQVLIGVVGAEGLAEGAYTLHLKINKK</sequence>
<dbReference type="RefSeq" id="WP_013768538.1">
    <property type="nucleotide sequence ID" value="NC_015510.1"/>
</dbReference>
<evidence type="ECO:0000256" key="1">
    <source>
        <dbReference type="SAM" id="SignalP"/>
    </source>
</evidence>
<dbReference type="eggNOG" id="ENOG5031442">
    <property type="taxonomic scope" value="Bacteria"/>
</dbReference>